<dbReference type="InterPro" id="IPR045747">
    <property type="entry name" value="CRISPR-assoc_prot_Cas6_N_sf"/>
</dbReference>
<evidence type="ECO:0000313" key="7">
    <source>
        <dbReference type="Proteomes" id="UP000000467"/>
    </source>
</evidence>
<proteinExistence type="inferred from homology"/>
<evidence type="ECO:0000256" key="1">
    <source>
        <dbReference type="ARBA" id="ARBA00005937"/>
    </source>
</evidence>
<sequence length="245" mass="27732">MRLIVEFRATENERITLPLQYNKAVQGMIYQRVREHLPELHDRGFVSAGRVFRLFVFSRIEGSGVKIINGMISFNSPVRIKIGSPNNNFLECLANSLLRTPQIDIGGSPLVVESVAIARNPDFSSGRVKVRAISPITVYSTLMSADGRKKTYYYHPEEKEFSDQIRNNIIKKGALLGVDDKEAYFTIEPYRVRNTDLKTVYYKDYVVKGWLGQYLLRGTPELLNIAYDAGIGAKNSQGFGMVEII</sequence>
<dbReference type="RefSeq" id="WP_015051476.1">
    <property type="nucleotide sequence ID" value="NC_018870.1"/>
</dbReference>
<keyword evidence="7" id="KW-1185">Reference proteome</keyword>
<dbReference type="GO" id="GO:0003723">
    <property type="term" value="F:RNA binding"/>
    <property type="evidence" value="ECO:0007669"/>
    <property type="project" value="UniProtKB-KW"/>
</dbReference>
<dbReference type="Pfam" id="PF01881">
    <property type="entry name" value="Cas_Cas6_C"/>
    <property type="match status" value="1"/>
</dbReference>
<protein>
    <recommendedName>
        <fullName evidence="4">CRISPR-associated endoribonuclease</fullName>
    </recommendedName>
</protein>
<dbReference type="Pfam" id="PF21350">
    <property type="entry name" value="Cas6_I-A"/>
    <property type="match status" value="1"/>
</dbReference>
<evidence type="ECO:0000256" key="4">
    <source>
        <dbReference type="PIRNR" id="PIRNR005054"/>
    </source>
</evidence>
<evidence type="ECO:0000259" key="5">
    <source>
        <dbReference type="Pfam" id="PF01881"/>
    </source>
</evidence>
<keyword evidence="3" id="KW-0051">Antiviral defense</keyword>
<keyword evidence="2" id="KW-0694">RNA-binding</keyword>
<dbReference type="PIRSF" id="PIRSF005054">
    <property type="entry name" value="PF1131"/>
    <property type="match status" value="1"/>
</dbReference>
<dbReference type="PANTHER" id="PTHR36984:SF1">
    <property type="entry name" value="CRISPR-ASSOCIATED ENDORIBONUCLEASE CAS6 1"/>
    <property type="match status" value="1"/>
</dbReference>
<dbReference type="Gene3D" id="3.30.70.1890">
    <property type="match status" value="1"/>
</dbReference>
<name>K4LXB0_THEPS</name>
<organism evidence="6 7">
    <name type="scientific">Thermacetogenium phaeum (strain ATCC BAA-254 / DSM 26808 / PB)</name>
    <dbReference type="NCBI Taxonomy" id="1089553"/>
    <lineage>
        <taxon>Bacteria</taxon>
        <taxon>Bacillati</taxon>
        <taxon>Bacillota</taxon>
        <taxon>Clostridia</taxon>
        <taxon>Thermoanaerobacterales</taxon>
        <taxon>Thermoanaerobacteraceae</taxon>
        <taxon>Thermacetogenium</taxon>
    </lineage>
</organism>
<feature type="domain" description="CRISPR associated protein Cas6 C-terminal" evidence="5">
    <location>
        <begin position="120"/>
        <end position="244"/>
    </location>
</feature>
<comment type="function">
    <text evidence="4">CRISPR (clustered regularly interspaced short palindromic repeat), is an adaptive immune system that provides protection against mobile genetic elements (viruses, transposable elements and conjugative plasmids). CRISPR clusters contain sequences complementary to antecedent mobile elements and target invading nucleic acids. CRISPR clusters are transcribed and processed into CRISPR RNA (crRNA).</text>
</comment>
<evidence type="ECO:0000256" key="2">
    <source>
        <dbReference type="ARBA" id="ARBA00022884"/>
    </source>
</evidence>
<dbReference type="InterPro" id="IPR049435">
    <property type="entry name" value="Cas_Cas6_C"/>
</dbReference>
<dbReference type="GO" id="GO:0016788">
    <property type="term" value="F:hydrolase activity, acting on ester bonds"/>
    <property type="evidence" value="ECO:0007669"/>
    <property type="project" value="InterPro"/>
</dbReference>
<dbReference type="KEGG" id="tpz:Tph_c24370"/>
<dbReference type="AlphaFoldDB" id="K4LXB0"/>
<dbReference type="Gene3D" id="3.30.70.1900">
    <property type="match status" value="1"/>
</dbReference>
<dbReference type="Proteomes" id="UP000000467">
    <property type="component" value="Chromosome"/>
</dbReference>
<dbReference type="InterPro" id="IPR010156">
    <property type="entry name" value="CRISPR-assoc_prot_Cas6"/>
</dbReference>
<reference evidence="6 7" key="1">
    <citation type="journal article" date="2012" name="BMC Genomics">
        <title>Genome-guided analysis of physiological and morphological traits of the fermentative acetate oxidizer Thermacetogenium phaeum.</title>
        <authorList>
            <person name="Oehler D."/>
            <person name="Poehlein A."/>
            <person name="Leimbach A."/>
            <person name="Muller N."/>
            <person name="Daniel R."/>
            <person name="Gottschalk G."/>
            <person name="Schink B."/>
        </authorList>
    </citation>
    <scope>NUCLEOTIDE SEQUENCE [LARGE SCALE GENOMIC DNA]</scope>
    <source>
        <strain evidence="7">ATCC BAA-254 / DSM 26808 / PB</strain>
    </source>
</reference>
<dbReference type="CDD" id="cd21140">
    <property type="entry name" value="Cas6_I-like"/>
    <property type="match status" value="1"/>
</dbReference>
<accession>K4LXB0</accession>
<dbReference type="HOGENOM" id="CLU_089858_2_0_9"/>
<dbReference type="OrthoDB" id="9797488at2"/>
<dbReference type="EMBL" id="CP003732">
    <property type="protein sequence ID" value="AFV12614.1"/>
    <property type="molecule type" value="Genomic_DNA"/>
</dbReference>
<dbReference type="GO" id="GO:0051607">
    <property type="term" value="P:defense response to virus"/>
    <property type="evidence" value="ECO:0007669"/>
    <property type="project" value="UniProtKB-KW"/>
</dbReference>
<dbReference type="NCBIfam" id="TIGR01877">
    <property type="entry name" value="cas_cas6"/>
    <property type="match status" value="1"/>
</dbReference>
<evidence type="ECO:0000256" key="3">
    <source>
        <dbReference type="ARBA" id="ARBA00023118"/>
    </source>
</evidence>
<evidence type="ECO:0000313" key="6">
    <source>
        <dbReference type="EMBL" id="AFV12614.1"/>
    </source>
</evidence>
<gene>
    <name evidence="6" type="primary">cas6</name>
    <name evidence="6" type="ordered locus">Tph_c24370</name>
</gene>
<dbReference type="PANTHER" id="PTHR36984">
    <property type="entry name" value="CRISPR-ASSOCIATED ENDORIBONUCLEASE CAS6 1"/>
    <property type="match status" value="1"/>
</dbReference>
<dbReference type="eggNOG" id="COG1583">
    <property type="taxonomic scope" value="Bacteria"/>
</dbReference>
<dbReference type="STRING" id="1089553.Tph_c24370"/>
<comment type="similarity">
    <text evidence="1 4">Belongs to the CRISPR-associated protein Cas6/Cse3/CasE family.</text>
</comment>